<organism evidence="2">
    <name type="scientific">uncultured Thiotrichaceae bacterium</name>
    <dbReference type="NCBI Taxonomy" id="298394"/>
    <lineage>
        <taxon>Bacteria</taxon>
        <taxon>Pseudomonadati</taxon>
        <taxon>Pseudomonadota</taxon>
        <taxon>Gammaproteobacteria</taxon>
        <taxon>Thiotrichales</taxon>
        <taxon>Thiotrichaceae</taxon>
        <taxon>environmental samples</taxon>
    </lineage>
</organism>
<feature type="signal peptide" evidence="1">
    <location>
        <begin position="1"/>
        <end position="28"/>
    </location>
</feature>
<accession>A0A6S6S6L5</accession>
<sequence>MFKTLQRLKTLSAITLICAFTLPGLAAAQDQIVKLDAKKNTQKNPAMLYLRAGTYQVTPIGKHHGGNEAAWSVWGHTTCKQANGCARTVPTKFTGLHNNYYVISDQLGAVSVNNKPLREVAETPKYRMNSYYLIDDSTRAYEVTQPRVYANEASALAGSQSSTFVMKENGRIKFALLDNSRTTDNRGGMSLKVTKIESAQ</sequence>
<proteinExistence type="predicted"/>
<keyword evidence="1" id="KW-0732">Signal</keyword>
<dbReference type="EMBL" id="CACVAT010000080">
    <property type="protein sequence ID" value="CAA6805342.1"/>
    <property type="molecule type" value="Genomic_DNA"/>
</dbReference>
<reference evidence="2" key="1">
    <citation type="submission" date="2020-01" db="EMBL/GenBank/DDBJ databases">
        <authorList>
            <person name="Meier V. D."/>
            <person name="Meier V D."/>
        </authorList>
    </citation>
    <scope>NUCLEOTIDE SEQUENCE</scope>
    <source>
        <strain evidence="2">HLG_WM_MAG_09</strain>
    </source>
</reference>
<feature type="chain" id="PRO_5028208164" evidence="1">
    <location>
        <begin position="29"/>
        <end position="200"/>
    </location>
</feature>
<gene>
    <name evidence="2" type="ORF">HELGO_WM30556</name>
</gene>
<evidence type="ECO:0000256" key="1">
    <source>
        <dbReference type="SAM" id="SignalP"/>
    </source>
</evidence>
<evidence type="ECO:0000313" key="2">
    <source>
        <dbReference type="EMBL" id="CAA6805342.1"/>
    </source>
</evidence>
<protein>
    <submittedName>
        <fullName evidence="2">Uncharacterized protein</fullName>
    </submittedName>
</protein>
<dbReference type="AlphaFoldDB" id="A0A6S6S6L5"/>
<name>A0A6S6S6L5_9GAMM</name>